<evidence type="ECO:0000256" key="1">
    <source>
        <dbReference type="ARBA" id="ARBA00022741"/>
    </source>
</evidence>
<dbReference type="InterPro" id="IPR029000">
    <property type="entry name" value="Cyclophilin-like_dom_sf"/>
</dbReference>
<dbReference type="AlphaFoldDB" id="A0A0B0I993"/>
<evidence type="ECO:0000256" key="3">
    <source>
        <dbReference type="ARBA" id="ARBA00022840"/>
    </source>
</evidence>
<protein>
    <submittedName>
        <fullName evidence="5">KipI antagonist</fullName>
    </submittedName>
</protein>
<sequence>MALMVMKPGLLTTIQDLGRTGYQKHGVIQSGAMDPYSLRLANLLVGNEEGEATIEITLAGPSFKFEIDALFAITGGDLSPTINQKQVPLNRPIYVKAGSVLTFGPAKSGCRSYLAVASGLDVPNVMGSKSTYLRAGVGGFYGRALETGDVIFFQQRNKPFSFFEANNHKAEAFQTTNWGVRSSAIQNSKPVVRIIPGPHFQQFTKVSQEDLFHCTFQVTPQSDRMGYRLSGQTLQVEDQLEIISEAVTFGTIQVPPDGNPIILLADRQTIGGYPKIGQVIDVDIPIIAQLKPGERISFKPVSIYEAERLFHKRERDLKGLKAAILLKSIPT</sequence>
<accession>A0A0B0I993</accession>
<keyword evidence="2" id="KW-0378">Hydrolase</keyword>
<dbReference type="InterPro" id="IPR052708">
    <property type="entry name" value="PxpC"/>
</dbReference>
<evidence type="ECO:0000313" key="6">
    <source>
        <dbReference type="Proteomes" id="UP000030832"/>
    </source>
</evidence>
<proteinExistence type="predicted"/>
<evidence type="ECO:0000256" key="2">
    <source>
        <dbReference type="ARBA" id="ARBA00022801"/>
    </source>
</evidence>
<dbReference type="STRING" id="333138.LQ50_17465"/>
<dbReference type="Proteomes" id="UP000030832">
    <property type="component" value="Unassembled WGS sequence"/>
</dbReference>
<keyword evidence="1" id="KW-0547">Nucleotide-binding</keyword>
<name>A0A0B0I993_9BACI</name>
<dbReference type="GO" id="GO:0016787">
    <property type="term" value="F:hydrolase activity"/>
    <property type="evidence" value="ECO:0007669"/>
    <property type="project" value="UniProtKB-KW"/>
</dbReference>
<dbReference type="PANTHER" id="PTHR43309">
    <property type="entry name" value="5-OXOPROLINASE SUBUNIT C"/>
    <property type="match status" value="1"/>
</dbReference>
<dbReference type="GO" id="GO:0005524">
    <property type="term" value="F:ATP binding"/>
    <property type="evidence" value="ECO:0007669"/>
    <property type="project" value="UniProtKB-KW"/>
</dbReference>
<dbReference type="Pfam" id="PF02626">
    <property type="entry name" value="CT_A_B"/>
    <property type="match status" value="1"/>
</dbReference>
<dbReference type="PANTHER" id="PTHR43309:SF5">
    <property type="entry name" value="5-OXOPROLINASE SUBUNIT C"/>
    <property type="match status" value="1"/>
</dbReference>
<dbReference type="EMBL" id="JRJU01000024">
    <property type="protein sequence ID" value="KHF39093.1"/>
    <property type="molecule type" value="Genomic_DNA"/>
</dbReference>
<gene>
    <name evidence="5" type="ORF">LQ50_17465</name>
</gene>
<dbReference type="Gene3D" id="2.40.100.10">
    <property type="entry name" value="Cyclophilin-like"/>
    <property type="match status" value="1"/>
</dbReference>
<dbReference type="eggNOG" id="COG1984">
    <property type="taxonomic scope" value="Bacteria"/>
</dbReference>
<dbReference type="SUPFAM" id="SSF50891">
    <property type="entry name" value="Cyclophilin-like"/>
    <property type="match status" value="1"/>
</dbReference>
<dbReference type="RefSeq" id="WP_034631363.1">
    <property type="nucleotide sequence ID" value="NZ_JRJU01000024.1"/>
</dbReference>
<evidence type="ECO:0000313" key="5">
    <source>
        <dbReference type="EMBL" id="KHF39093.1"/>
    </source>
</evidence>
<dbReference type="SMART" id="SM00797">
    <property type="entry name" value="AHS2"/>
    <property type="match status" value="1"/>
</dbReference>
<keyword evidence="3" id="KW-0067">ATP-binding</keyword>
<dbReference type="OrthoDB" id="9782422at2"/>
<reference evidence="5 6" key="1">
    <citation type="submission" date="2014-09" db="EMBL/GenBank/DDBJ databases">
        <title>Genome sequencing and annotation of Bacillus Okhensis strain Kh10-101T.</title>
        <authorList>
            <person name="Prakash J.S."/>
        </authorList>
    </citation>
    <scope>NUCLEOTIDE SEQUENCE [LARGE SCALE GENOMIC DNA]</scope>
    <source>
        <strain evidence="6">Kh10-101T</strain>
    </source>
</reference>
<comment type="caution">
    <text evidence="5">The sequence shown here is derived from an EMBL/GenBank/DDBJ whole genome shotgun (WGS) entry which is preliminary data.</text>
</comment>
<dbReference type="InterPro" id="IPR003778">
    <property type="entry name" value="CT_A_B"/>
</dbReference>
<dbReference type="NCBIfam" id="TIGR00724">
    <property type="entry name" value="urea_amlyse_rel"/>
    <property type="match status" value="1"/>
</dbReference>
<organism evidence="5 6">
    <name type="scientific">Halalkalibacter okhensis</name>
    <dbReference type="NCBI Taxonomy" id="333138"/>
    <lineage>
        <taxon>Bacteria</taxon>
        <taxon>Bacillati</taxon>
        <taxon>Bacillota</taxon>
        <taxon>Bacilli</taxon>
        <taxon>Bacillales</taxon>
        <taxon>Bacillaceae</taxon>
        <taxon>Halalkalibacter</taxon>
    </lineage>
</organism>
<feature type="domain" description="Carboxyltransferase" evidence="4">
    <location>
        <begin position="24"/>
        <end position="316"/>
    </location>
</feature>
<keyword evidence="6" id="KW-1185">Reference proteome</keyword>
<evidence type="ECO:0000259" key="4">
    <source>
        <dbReference type="SMART" id="SM00797"/>
    </source>
</evidence>